<dbReference type="Proteomes" id="UP001151699">
    <property type="component" value="Chromosome A"/>
</dbReference>
<proteinExistence type="predicted"/>
<feature type="domain" description="Transposable element P transposase-like GTP-binding insertion" evidence="1">
    <location>
        <begin position="33"/>
        <end position="82"/>
    </location>
</feature>
<evidence type="ECO:0000259" key="1">
    <source>
        <dbReference type="Pfam" id="PF21788"/>
    </source>
</evidence>
<dbReference type="Pfam" id="PF21788">
    <property type="entry name" value="TNP-like_GBD"/>
    <property type="match status" value="1"/>
</dbReference>
<dbReference type="AlphaFoldDB" id="A0A9Q0S846"/>
<reference evidence="2" key="1">
    <citation type="submission" date="2022-07" db="EMBL/GenBank/DDBJ databases">
        <authorList>
            <person name="Trinca V."/>
            <person name="Uliana J.V.C."/>
            <person name="Torres T.T."/>
            <person name="Ward R.J."/>
            <person name="Monesi N."/>
        </authorList>
    </citation>
    <scope>NUCLEOTIDE SEQUENCE</scope>
    <source>
        <strain evidence="2">HSMRA1968</strain>
        <tissue evidence="2">Whole embryos</tissue>
    </source>
</reference>
<protein>
    <recommendedName>
        <fullName evidence="1">Transposable element P transposase-like GTP-binding insertion domain-containing protein</fullName>
    </recommendedName>
</protein>
<organism evidence="2 3">
    <name type="scientific">Pseudolycoriella hygida</name>
    <dbReference type="NCBI Taxonomy" id="35572"/>
    <lineage>
        <taxon>Eukaryota</taxon>
        <taxon>Metazoa</taxon>
        <taxon>Ecdysozoa</taxon>
        <taxon>Arthropoda</taxon>
        <taxon>Hexapoda</taxon>
        <taxon>Insecta</taxon>
        <taxon>Pterygota</taxon>
        <taxon>Neoptera</taxon>
        <taxon>Endopterygota</taxon>
        <taxon>Diptera</taxon>
        <taxon>Nematocera</taxon>
        <taxon>Sciaroidea</taxon>
        <taxon>Sciaridae</taxon>
        <taxon>Pseudolycoriella</taxon>
    </lineage>
</organism>
<name>A0A9Q0S846_9DIPT</name>
<evidence type="ECO:0000313" key="3">
    <source>
        <dbReference type="Proteomes" id="UP001151699"/>
    </source>
</evidence>
<sequence length="85" mass="9754">MDQLLGCDFGDVKNVVPFFEIDGRKIFVFPDLCHMIKLSRGFMCDEASFLDGSGRTISWKYFVNLNKLQNNLGLHLGNKIRNLKN</sequence>
<comment type="caution">
    <text evidence="2">The sequence shown here is derived from an EMBL/GenBank/DDBJ whole genome shotgun (WGS) entry which is preliminary data.</text>
</comment>
<accession>A0A9Q0S846</accession>
<dbReference type="OrthoDB" id="7990875at2759"/>
<dbReference type="EMBL" id="WJQU01000001">
    <property type="protein sequence ID" value="KAJ6648924.1"/>
    <property type="molecule type" value="Genomic_DNA"/>
</dbReference>
<keyword evidence="3" id="KW-1185">Reference proteome</keyword>
<dbReference type="InterPro" id="IPR048366">
    <property type="entry name" value="TNP-like_GBD"/>
</dbReference>
<gene>
    <name evidence="2" type="ORF">Bhyg_04156</name>
</gene>
<evidence type="ECO:0000313" key="2">
    <source>
        <dbReference type="EMBL" id="KAJ6648924.1"/>
    </source>
</evidence>